<sequence length="109" mass="12021">MSTLSDSMCSFLLSGSSFVSLDMCSVQGSPIALPANPILEKAIRALEVLEDVLNAVDTQHPEVFTGVVFSILLLSIMNYRHDNESKQEAILNNMGEKARYLQILDEMLT</sequence>
<proteinExistence type="predicted"/>
<organism evidence="1 2">
    <name type="scientific">Olea europaea subsp. europaea</name>
    <dbReference type="NCBI Taxonomy" id="158383"/>
    <lineage>
        <taxon>Eukaryota</taxon>
        <taxon>Viridiplantae</taxon>
        <taxon>Streptophyta</taxon>
        <taxon>Embryophyta</taxon>
        <taxon>Tracheophyta</taxon>
        <taxon>Spermatophyta</taxon>
        <taxon>Magnoliopsida</taxon>
        <taxon>eudicotyledons</taxon>
        <taxon>Gunneridae</taxon>
        <taxon>Pentapetalae</taxon>
        <taxon>asterids</taxon>
        <taxon>lamiids</taxon>
        <taxon>Lamiales</taxon>
        <taxon>Oleaceae</taxon>
        <taxon>Oleeae</taxon>
        <taxon>Olea</taxon>
    </lineage>
</organism>
<comment type="caution">
    <text evidence="1">The sequence shown here is derived from an EMBL/GenBank/DDBJ whole genome shotgun (WGS) entry which is preliminary data.</text>
</comment>
<protein>
    <submittedName>
        <fullName evidence="1">Uncharacterized protein</fullName>
    </submittedName>
</protein>
<dbReference type="EMBL" id="CACTIH010007445">
    <property type="protein sequence ID" value="CAA3013626.1"/>
    <property type="molecule type" value="Genomic_DNA"/>
</dbReference>
<reference evidence="1 2" key="1">
    <citation type="submission" date="2019-12" db="EMBL/GenBank/DDBJ databases">
        <authorList>
            <person name="Alioto T."/>
            <person name="Alioto T."/>
            <person name="Gomez Garrido J."/>
        </authorList>
    </citation>
    <scope>NUCLEOTIDE SEQUENCE [LARGE SCALE GENOMIC DNA]</scope>
</reference>
<dbReference type="Proteomes" id="UP000594638">
    <property type="component" value="Unassembled WGS sequence"/>
</dbReference>
<gene>
    <name evidence="1" type="ORF">OLEA9_A076383</name>
</gene>
<dbReference type="Gramene" id="OE9A076383T1">
    <property type="protein sequence ID" value="OE9A076383C1"/>
    <property type="gene ID" value="OE9A076383"/>
</dbReference>
<keyword evidence="2" id="KW-1185">Reference proteome</keyword>
<dbReference type="AlphaFoldDB" id="A0A8S0U7Q7"/>
<accession>A0A8S0U7Q7</accession>
<evidence type="ECO:0000313" key="1">
    <source>
        <dbReference type="EMBL" id="CAA3013626.1"/>
    </source>
</evidence>
<name>A0A8S0U7Q7_OLEEU</name>
<evidence type="ECO:0000313" key="2">
    <source>
        <dbReference type="Proteomes" id="UP000594638"/>
    </source>
</evidence>